<gene>
    <name evidence="2" type="ORF">WQ57_11170</name>
</gene>
<keyword evidence="1" id="KW-0472">Membrane</keyword>
<organism evidence="2 3">
    <name type="scientific">Mesobacillus campisalis</name>
    <dbReference type="NCBI Taxonomy" id="1408103"/>
    <lineage>
        <taxon>Bacteria</taxon>
        <taxon>Bacillati</taxon>
        <taxon>Bacillota</taxon>
        <taxon>Bacilli</taxon>
        <taxon>Bacillales</taxon>
        <taxon>Bacillaceae</taxon>
        <taxon>Mesobacillus</taxon>
    </lineage>
</organism>
<dbReference type="Proteomes" id="UP000034166">
    <property type="component" value="Unassembled WGS sequence"/>
</dbReference>
<protein>
    <submittedName>
        <fullName evidence="2">Uncharacterized protein</fullName>
    </submittedName>
</protein>
<evidence type="ECO:0000313" key="2">
    <source>
        <dbReference type="EMBL" id="KKK38038.1"/>
    </source>
</evidence>
<dbReference type="AlphaFoldDB" id="A0A0M2SV45"/>
<proteinExistence type="predicted"/>
<evidence type="ECO:0000256" key="1">
    <source>
        <dbReference type="SAM" id="Phobius"/>
    </source>
</evidence>
<keyword evidence="1" id="KW-0812">Transmembrane</keyword>
<evidence type="ECO:0000313" key="3">
    <source>
        <dbReference type="Proteomes" id="UP000034166"/>
    </source>
</evidence>
<name>A0A0M2SV45_9BACI</name>
<feature type="transmembrane region" description="Helical" evidence="1">
    <location>
        <begin position="6"/>
        <end position="24"/>
    </location>
</feature>
<accession>A0A0M2SV45</accession>
<comment type="caution">
    <text evidence="2">The sequence shown here is derived from an EMBL/GenBank/DDBJ whole genome shotgun (WGS) entry which is preliminary data.</text>
</comment>
<dbReference type="EMBL" id="LAYY01000010">
    <property type="protein sequence ID" value="KKK38038.1"/>
    <property type="molecule type" value="Genomic_DNA"/>
</dbReference>
<sequence length="79" mass="9538">MFRFLIYCPFSVIYVPFLTFYIPFQQIYFPLKTFYFPYSLIYKPNTNFIQKKKPSSKGLLMVFSYFPQSFSAVFLQVLP</sequence>
<keyword evidence="1" id="KW-1133">Transmembrane helix</keyword>
<keyword evidence="3" id="KW-1185">Reference proteome</keyword>
<reference evidence="2 3" key="1">
    <citation type="submission" date="2015-04" db="EMBL/GenBank/DDBJ databases">
        <title>Taxonomic description and genome sequence of Bacillus campisalis sp. nov., a novel member of the genus Bacillus isolated from solar saltern.</title>
        <authorList>
            <person name="Mathan Kumar R."/>
            <person name="Kaur G."/>
            <person name="Kumar A."/>
            <person name="Singh N.K."/>
            <person name="Kaur N."/>
            <person name="Kumar N."/>
            <person name="Mayilraj S."/>
        </authorList>
    </citation>
    <scope>NUCLEOTIDE SEQUENCE [LARGE SCALE GENOMIC DNA]</scope>
    <source>
        <strain evidence="2 3">SA2-6</strain>
    </source>
</reference>